<dbReference type="GO" id="GO:0008237">
    <property type="term" value="F:metallopeptidase activity"/>
    <property type="evidence" value="ECO:0007669"/>
    <property type="project" value="UniProtKB-KW"/>
</dbReference>
<dbReference type="Pfam" id="PF04002">
    <property type="entry name" value="RadC"/>
    <property type="match status" value="1"/>
</dbReference>
<dbReference type="GO" id="GO:0003723">
    <property type="term" value="F:RNA binding"/>
    <property type="evidence" value="ECO:0007669"/>
    <property type="project" value="InterPro"/>
</dbReference>
<organism evidence="7">
    <name type="scientific">Cyprideis torosa</name>
    <dbReference type="NCBI Taxonomy" id="163714"/>
    <lineage>
        <taxon>Eukaryota</taxon>
        <taxon>Metazoa</taxon>
        <taxon>Ecdysozoa</taxon>
        <taxon>Arthropoda</taxon>
        <taxon>Crustacea</taxon>
        <taxon>Oligostraca</taxon>
        <taxon>Ostracoda</taxon>
        <taxon>Podocopa</taxon>
        <taxon>Podocopida</taxon>
        <taxon>Cytherocopina</taxon>
        <taxon>Cytheroidea</taxon>
        <taxon>Cytherideidae</taxon>
        <taxon>Cyprideis</taxon>
    </lineage>
</organism>
<dbReference type="InterPro" id="IPR025657">
    <property type="entry name" value="RadC_JAB"/>
</dbReference>
<dbReference type="Pfam" id="PF01509">
    <property type="entry name" value="TruB_N"/>
    <property type="match status" value="1"/>
</dbReference>
<dbReference type="EMBL" id="OB695478">
    <property type="protein sequence ID" value="CAD7238055.1"/>
    <property type="molecule type" value="Genomic_DNA"/>
</dbReference>
<dbReference type="AlphaFoldDB" id="A0A7R8ZZU1"/>
<dbReference type="InterPro" id="IPR002501">
    <property type="entry name" value="PsdUridine_synth_N"/>
</dbReference>
<dbReference type="Pfam" id="PF20582">
    <property type="entry name" value="UPF0758_N"/>
    <property type="match status" value="1"/>
</dbReference>
<evidence type="ECO:0000256" key="6">
    <source>
        <dbReference type="ARBA" id="ARBA00023049"/>
    </source>
</evidence>
<dbReference type="SUPFAM" id="SSF55120">
    <property type="entry name" value="Pseudouridine synthase"/>
    <property type="match status" value="1"/>
</dbReference>
<dbReference type="PROSITE" id="PS01302">
    <property type="entry name" value="UPF0758"/>
    <property type="match status" value="1"/>
</dbReference>
<evidence type="ECO:0000256" key="5">
    <source>
        <dbReference type="ARBA" id="ARBA00022833"/>
    </source>
</evidence>
<sequence>MQKPPIYSALKKDGKKLYELARAGESVEVEARPVTIHSLKITAIELPLLSFEVVCSKGTYIRSLAHDLGTQLQCGGYLYSLRRTKIGDYSVDDALEGEKLLEKGRSALSDAELIAILIGSGNREQTAVDLAKEILRSVGNNWNELAQLSIQDLMQFKGIGEAKAVSIATAIEIGRRRAAQAPIEKPKISSSQQAYEILVPHLSDLPTEEFWVLFLNQGNQVIGKEQISRGGINQTLVDPRLIFKKALGLHAVSIILAHNHPSGQLKASAADHKLTQKLKEG</sequence>
<dbReference type="PANTHER" id="PTHR30471:SF3">
    <property type="entry name" value="UPF0758 PROTEIN YEES-RELATED"/>
    <property type="match status" value="1"/>
</dbReference>
<dbReference type="InterPro" id="IPR046778">
    <property type="entry name" value="UPF0758_N"/>
</dbReference>
<dbReference type="InterPro" id="IPR037518">
    <property type="entry name" value="MPN"/>
</dbReference>
<keyword evidence="6" id="KW-0482">Metalloprotease</keyword>
<dbReference type="Gene3D" id="3.40.140.10">
    <property type="entry name" value="Cytidine Deaminase, domain 2"/>
    <property type="match status" value="1"/>
</dbReference>
<keyword evidence="5" id="KW-0862">Zinc</keyword>
<dbReference type="InterPro" id="IPR001405">
    <property type="entry name" value="UPF0758"/>
</dbReference>
<dbReference type="CDD" id="cd08071">
    <property type="entry name" value="MPN_DUF2466"/>
    <property type="match status" value="1"/>
</dbReference>
<feature type="non-terminal residue" evidence="7">
    <location>
        <position position="281"/>
    </location>
</feature>
<accession>A0A7R8ZZU1</accession>
<dbReference type="Gene3D" id="3.30.2350.10">
    <property type="entry name" value="Pseudouridine synthase"/>
    <property type="match status" value="1"/>
</dbReference>
<name>A0A7R8ZZU1_9CRUS</name>
<evidence type="ECO:0000313" key="7">
    <source>
        <dbReference type="EMBL" id="CAD7238055.1"/>
    </source>
</evidence>
<dbReference type="InterPro" id="IPR020103">
    <property type="entry name" value="PsdUridine_synth_cat_dom_sf"/>
</dbReference>
<gene>
    <name evidence="7" type="ORF">CTOB1V02_LOCUS15870</name>
</gene>
<dbReference type="PROSITE" id="PS50249">
    <property type="entry name" value="MPN"/>
    <property type="match status" value="1"/>
</dbReference>
<protein>
    <submittedName>
        <fullName evidence="7">Uncharacterized protein</fullName>
    </submittedName>
</protein>
<dbReference type="NCBIfam" id="TIGR00608">
    <property type="entry name" value="radc"/>
    <property type="match status" value="1"/>
</dbReference>
<evidence type="ECO:0000256" key="4">
    <source>
        <dbReference type="ARBA" id="ARBA00022801"/>
    </source>
</evidence>
<proteinExistence type="inferred from homology"/>
<evidence type="ECO:0000256" key="3">
    <source>
        <dbReference type="ARBA" id="ARBA00022723"/>
    </source>
</evidence>
<evidence type="ECO:0000256" key="2">
    <source>
        <dbReference type="ARBA" id="ARBA00022670"/>
    </source>
</evidence>
<keyword evidence="2" id="KW-0645">Protease</keyword>
<dbReference type="GO" id="GO:0046872">
    <property type="term" value="F:metal ion binding"/>
    <property type="evidence" value="ECO:0007669"/>
    <property type="project" value="UniProtKB-KW"/>
</dbReference>
<reference evidence="7" key="1">
    <citation type="submission" date="2020-11" db="EMBL/GenBank/DDBJ databases">
        <authorList>
            <person name="Tran Van P."/>
        </authorList>
    </citation>
    <scope>NUCLEOTIDE SEQUENCE</scope>
</reference>
<dbReference type="GO" id="GO:0006508">
    <property type="term" value="P:proteolysis"/>
    <property type="evidence" value="ECO:0007669"/>
    <property type="project" value="UniProtKB-KW"/>
</dbReference>
<dbReference type="PANTHER" id="PTHR30471">
    <property type="entry name" value="DNA REPAIR PROTEIN RADC"/>
    <property type="match status" value="1"/>
</dbReference>
<dbReference type="GO" id="GO:0009982">
    <property type="term" value="F:pseudouridine synthase activity"/>
    <property type="evidence" value="ECO:0007669"/>
    <property type="project" value="InterPro"/>
</dbReference>
<dbReference type="NCBIfam" id="NF000642">
    <property type="entry name" value="PRK00024.1"/>
    <property type="match status" value="1"/>
</dbReference>
<evidence type="ECO:0000256" key="1">
    <source>
        <dbReference type="ARBA" id="ARBA00008999"/>
    </source>
</evidence>
<dbReference type="GO" id="GO:0001522">
    <property type="term" value="P:pseudouridine synthesis"/>
    <property type="evidence" value="ECO:0007669"/>
    <property type="project" value="InterPro"/>
</dbReference>
<comment type="similarity">
    <text evidence="1">Belongs to the pseudouridine synthase TruB family.</text>
</comment>
<keyword evidence="4" id="KW-0378">Hydrolase</keyword>
<dbReference type="GO" id="GO:0006396">
    <property type="term" value="P:RNA processing"/>
    <property type="evidence" value="ECO:0007669"/>
    <property type="project" value="InterPro"/>
</dbReference>
<keyword evidence="3" id="KW-0479">Metal-binding</keyword>
<dbReference type="OrthoDB" id="9995526at2759"/>
<dbReference type="InterPro" id="IPR020891">
    <property type="entry name" value="UPF0758_CS"/>
</dbReference>